<accession>A0A0F8X3H9</accession>
<name>A0A0F8X3H9_9ZZZZ</name>
<proteinExistence type="predicted"/>
<comment type="caution">
    <text evidence="1">The sequence shown here is derived from an EMBL/GenBank/DDBJ whole genome shotgun (WGS) entry which is preliminary data.</text>
</comment>
<dbReference type="AlphaFoldDB" id="A0A0F8X3H9"/>
<organism evidence="1">
    <name type="scientific">marine sediment metagenome</name>
    <dbReference type="NCBI Taxonomy" id="412755"/>
    <lineage>
        <taxon>unclassified sequences</taxon>
        <taxon>metagenomes</taxon>
        <taxon>ecological metagenomes</taxon>
    </lineage>
</organism>
<protein>
    <submittedName>
        <fullName evidence="1">Uncharacterized protein</fullName>
    </submittedName>
</protein>
<reference evidence="1" key="1">
    <citation type="journal article" date="2015" name="Nature">
        <title>Complex archaea that bridge the gap between prokaryotes and eukaryotes.</title>
        <authorList>
            <person name="Spang A."/>
            <person name="Saw J.H."/>
            <person name="Jorgensen S.L."/>
            <person name="Zaremba-Niedzwiedzka K."/>
            <person name="Martijn J."/>
            <person name="Lind A.E."/>
            <person name="van Eijk R."/>
            <person name="Schleper C."/>
            <person name="Guy L."/>
            <person name="Ettema T.J."/>
        </authorList>
    </citation>
    <scope>NUCLEOTIDE SEQUENCE</scope>
</reference>
<feature type="non-terminal residue" evidence="1">
    <location>
        <position position="1"/>
    </location>
</feature>
<evidence type="ECO:0000313" key="1">
    <source>
        <dbReference type="EMBL" id="KKK63483.1"/>
    </source>
</evidence>
<dbReference type="EMBL" id="LAZR01061492">
    <property type="protein sequence ID" value="KKK63483.1"/>
    <property type="molecule type" value="Genomic_DNA"/>
</dbReference>
<sequence length="35" mass="4078">FQKYLFKRAVDGSTVKQIQALVNNHIGYKAEREKP</sequence>
<gene>
    <name evidence="1" type="ORF">LCGC14_2993840</name>
</gene>